<evidence type="ECO:0000256" key="1">
    <source>
        <dbReference type="ARBA" id="ARBA00022475"/>
    </source>
</evidence>
<keyword evidence="7" id="KW-0804">Transcription</keyword>
<evidence type="ECO:0000256" key="3">
    <source>
        <dbReference type="ARBA" id="ARBA00023015"/>
    </source>
</evidence>
<dbReference type="PANTHER" id="PTHR43649">
    <property type="entry name" value="ARABINOSE-BINDING PROTEIN-RELATED"/>
    <property type="match status" value="1"/>
</dbReference>
<dbReference type="InterPro" id="IPR036388">
    <property type="entry name" value="WH-like_DNA-bd_sf"/>
</dbReference>
<keyword evidence="6" id="KW-0564">Palmitate</keyword>
<dbReference type="InterPro" id="IPR050490">
    <property type="entry name" value="Bact_solute-bd_prot1"/>
</dbReference>
<keyword evidence="2" id="KW-0732">Signal</keyword>
<dbReference type="PANTHER" id="PTHR43649:SF33">
    <property type="entry name" value="POLYGALACTURONAN_RHAMNOGALACTURONAN-BINDING PROTEIN YTCQ"/>
    <property type="match status" value="1"/>
</dbReference>
<evidence type="ECO:0000256" key="8">
    <source>
        <dbReference type="ARBA" id="ARBA00023288"/>
    </source>
</evidence>
<dbReference type="Pfam" id="PF00392">
    <property type="entry name" value="GntR"/>
    <property type="match status" value="1"/>
</dbReference>
<evidence type="ECO:0000313" key="11">
    <source>
        <dbReference type="Proteomes" id="UP001527099"/>
    </source>
</evidence>
<keyword evidence="11" id="KW-1185">Reference proteome</keyword>
<keyword evidence="4" id="KW-0238">DNA-binding</keyword>
<dbReference type="RefSeq" id="WP_268618068.1">
    <property type="nucleotide sequence ID" value="NZ_JAMDMX010000133.1"/>
</dbReference>
<dbReference type="Gene3D" id="3.40.190.10">
    <property type="entry name" value="Periplasmic binding protein-like II"/>
    <property type="match status" value="1"/>
</dbReference>
<sequence length="458" mass="52974">MAGKPKRSTFRTRLEDMVTTLRSDILTGKLQPGDFLPSELTLAEQFQLSKNSVRKGLELLLNQEMIEKAPRIGTRVVGTGRNEKLTLKFGYYPTLTLEANLLELVEKFQQQHPHIVVQMIPLSQSYFSQNAKEAMERDAFDLITLNNQGYERVTENGAVSDILEPLERKNGTYPFLSGPFTKDNHLYVQPFIFSPIVLCYNRDHFKEAALPEPDSSWSWNDVQQAALALTQKHDRIGILFHLQSINRWPLFLLQNKVVFERDQQGKLIFNNDNFRKAMQTSLGLFEGMNPDTVYMSENDSDAERFFLQQKTSMIVTSYYSLNHLRNADFAYDIAPLPYSMEAKTQLLIIGLAVIKSSKHKEAAQTLLDFLVSNEAQLHIRKTTLTIPSVKTAAEWTGEETLARPSRFFMYRDIIPTFSFYTDMNVTFHELETMRHIFKLYWARLDDFETVCRRLQDAY</sequence>
<dbReference type="Proteomes" id="UP001527099">
    <property type="component" value="Unassembled WGS sequence"/>
</dbReference>
<gene>
    <name evidence="10" type="ORF">M5X19_31055</name>
</gene>
<dbReference type="SUPFAM" id="SSF46785">
    <property type="entry name" value="Winged helix' DNA-binding domain"/>
    <property type="match status" value="1"/>
</dbReference>
<dbReference type="PROSITE" id="PS50949">
    <property type="entry name" value="HTH_GNTR"/>
    <property type="match status" value="1"/>
</dbReference>
<name>A0ABT4GM23_9BACL</name>
<evidence type="ECO:0000256" key="7">
    <source>
        <dbReference type="ARBA" id="ARBA00023163"/>
    </source>
</evidence>
<organism evidence="10 11">
    <name type="scientific">Paenibacillus alginolyticus</name>
    <dbReference type="NCBI Taxonomy" id="59839"/>
    <lineage>
        <taxon>Bacteria</taxon>
        <taxon>Bacillati</taxon>
        <taxon>Bacillota</taxon>
        <taxon>Bacilli</taxon>
        <taxon>Bacillales</taxon>
        <taxon>Paenibacillaceae</taxon>
        <taxon>Paenibacillus</taxon>
    </lineage>
</organism>
<evidence type="ECO:0000256" key="2">
    <source>
        <dbReference type="ARBA" id="ARBA00022729"/>
    </source>
</evidence>
<keyword evidence="1" id="KW-1003">Cell membrane</keyword>
<dbReference type="SMART" id="SM00345">
    <property type="entry name" value="HTH_GNTR"/>
    <property type="match status" value="1"/>
</dbReference>
<evidence type="ECO:0000256" key="6">
    <source>
        <dbReference type="ARBA" id="ARBA00023139"/>
    </source>
</evidence>
<keyword evidence="3" id="KW-0805">Transcription regulation</keyword>
<dbReference type="InterPro" id="IPR006059">
    <property type="entry name" value="SBP"/>
</dbReference>
<dbReference type="SUPFAM" id="SSF53850">
    <property type="entry name" value="Periplasmic binding protein-like II"/>
    <property type="match status" value="1"/>
</dbReference>
<keyword evidence="8" id="KW-0449">Lipoprotein</keyword>
<dbReference type="Pfam" id="PF01547">
    <property type="entry name" value="SBP_bac_1"/>
    <property type="match status" value="1"/>
</dbReference>
<dbReference type="Gene3D" id="1.10.10.10">
    <property type="entry name" value="Winged helix-like DNA-binding domain superfamily/Winged helix DNA-binding domain"/>
    <property type="match status" value="1"/>
</dbReference>
<dbReference type="InterPro" id="IPR000524">
    <property type="entry name" value="Tscrpt_reg_HTH_GntR"/>
</dbReference>
<feature type="domain" description="HTH gntR-type" evidence="9">
    <location>
        <begin position="11"/>
        <end position="79"/>
    </location>
</feature>
<dbReference type="InterPro" id="IPR036390">
    <property type="entry name" value="WH_DNA-bd_sf"/>
</dbReference>
<evidence type="ECO:0000313" key="10">
    <source>
        <dbReference type="EMBL" id="MCY9697264.1"/>
    </source>
</evidence>
<comment type="caution">
    <text evidence="10">The sequence shown here is derived from an EMBL/GenBank/DDBJ whole genome shotgun (WGS) entry which is preliminary data.</text>
</comment>
<evidence type="ECO:0000259" key="9">
    <source>
        <dbReference type="PROSITE" id="PS50949"/>
    </source>
</evidence>
<protein>
    <submittedName>
        <fullName evidence="10">Extracellular solute-binding protein</fullName>
    </submittedName>
</protein>
<evidence type="ECO:0000256" key="4">
    <source>
        <dbReference type="ARBA" id="ARBA00023125"/>
    </source>
</evidence>
<keyword evidence="5" id="KW-0472">Membrane</keyword>
<dbReference type="CDD" id="cd07377">
    <property type="entry name" value="WHTH_GntR"/>
    <property type="match status" value="1"/>
</dbReference>
<proteinExistence type="predicted"/>
<dbReference type="EMBL" id="JAMDMX010000133">
    <property type="protein sequence ID" value="MCY9697264.1"/>
    <property type="molecule type" value="Genomic_DNA"/>
</dbReference>
<evidence type="ECO:0000256" key="5">
    <source>
        <dbReference type="ARBA" id="ARBA00023136"/>
    </source>
</evidence>
<accession>A0ABT4GM23</accession>
<reference evidence="10 11" key="1">
    <citation type="submission" date="2022-05" db="EMBL/GenBank/DDBJ databases">
        <title>Genome Sequencing of Bee-Associated Microbes.</title>
        <authorList>
            <person name="Dunlap C."/>
        </authorList>
    </citation>
    <scope>NUCLEOTIDE SEQUENCE [LARGE SCALE GENOMIC DNA]</scope>
    <source>
        <strain evidence="10 11">NRRL B-14421</strain>
    </source>
</reference>